<feature type="transmembrane region" description="Helical" evidence="1">
    <location>
        <begin position="258"/>
        <end position="278"/>
    </location>
</feature>
<keyword evidence="3" id="KW-1185">Reference proteome</keyword>
<gene>
    <name evidence="2" type="ORF">A6F65_02338</name>
</gene>
<evidence type="ECO:0000256" key="1">
    <source>
        <dbReference type="SAM" id="Phobius"/>
    </source>
</evidence>
<dbReference type="Proteomes" id="UP000092698">
    <property type="component" value="Chromosome"/>
</dbReference>
<keyword evidence="1" id="KW-0472">Membrane</keyword>
<dbReference type="STRING" id="645517.A6F65_02338"/>
<keyword evidence="1" id="KW-0812">Transmembrane</keyword>
<evidence type="ECO:0000313" key="3">
    <source>
        <dbReference type="Proteomes" id="UP000092698"/>
    </source>
</evidence>
<dbReference type="InterPro" id="IPR025291">
    <property type="entry name" value="DUF4153"/>
</dbReference>
<feature type="transmembrane region" description="Helical" evidence="1">
    <location>
        <begin position="366"/>
        <end position="388"/>
    </location>
</feature>
<feature type="transmembrane region" description="Helical" evidence="1">
    <location>
        <begin position="151"/>
        <end position="171"/>
    </location>
</feature>
<accession>A0A1C7DBD8</accession>
<dbReference type="PATRIC" id="fig|645517.4.peg.2323"/>
<feature type="transmembrane region" description="Helical" evidence="1">
    <location>
        <begin position="191"/>
        <end position="208"/>
    </location>
</feature>
<feature type="transmembrane region" description="Helical" evidence="1">
    <location>
        <begin position="28"/>
        <end position="44"/>
    </location>
</feature>
<keyword evidence="1" id="KW-1133">Transmembrane helix</keyword>
<feature type="transmembrane region" description="Helical" evidence="1">
    <location>
        <begin position="327"/>
        <end position="345"/>
    </location>
</feature>
<dbReference type="OrthoDB" id="7402611at2"/>
<proteinExistence type="predicted"/>
<dbReference type="AlphaFoldDB" id="A0A1C7DBD8"/>
<dbReference type="EMBL" id="CP016545">
    <property type="protein sequence ID" value="ANU08621.1"/>
    <property type="molecule type" value="Genomic_DNA"/>
</dbReference>
<dbReference type="RefSeq" id="WP_067788961.1">
    <property type="nucleotide sequence ID" value="NZ_CP016545.1"/>
</dbReference>
<sequence>MTDAGETETLDAAAGDAPYANDWSLRPWLLAGLLAIAGLLIHLLTDGAGSETPLRVALATFTFFTAIGAAFTLDEDDLVAPAIFALVIGLVMAGLSYHAVDQGDRVADEEYAVAAGVFFSLLALPLFQAGFHRLRFRTDYKATHWHVWSDAITAAGALAFTGLSWLVLYLLASLFDLIGIDFLELLTREGWFGWMFSGAAFGAALGVLRNQLSIIGTLQGVVMLVLSLLAVPFALAMIAFSAAFLLSGGQALWDATDSATPLLLACAVGSFVLANAVIRDDDAARSSNAVMQASAVILSLAIFPLSVFAAISMGIRVDQHGLAPERIWALVAIAVATAYGLAYWVGIARGRMAGWSGQLRGANFNLAVGASALALFLALPILNFGSIATANQISRLQSGAVSVEEFDFTALRWDFGAAGRRGLERLKAEGGEIATLAQEALDQDERPWGRLRNRRAAEDIDLRMQPENPQLRAKVIERVRYNRWQCEEFCVGLDLGVGEDGKQRVAVISGSNYEIMRFDPSGDAEIEAELAVEETAIEVEGGARGGSVTRDSTVEIRDVQKRYIFVDGKPLGRPLPD</sequence>
<feature type="transmembrane region" description="Helical" evidence="1">
    <location>
        <begin position="111"/>
        <end position="131"/>
    </location>
</feature>
<dbReference type="Pfam" id="PF13687">
    <property type="entry name" value="DUF4153"/>
    <property type="match status" value="1"/>
</dbReference>
<protein>
    <recommendedName>
        <fullName evidence="4">DUF4153 domain-containing protein</fullName>
    </recommendedName>
</protein>
<reference evidence="2 3" key="1">
    <citation type="submission" date="2016-07" db="EMBL/GenBank/DDBJ databases">
        <title>Complete genome sequence of Altererythrobacter namhicola JCM 16345T, containing esterase-encoding genes.</title>
        <authorList>
            <person name="Cheng H."/>
            <person name="Wu Y.-H."/>
            <person name="Jian S.-L."/>
            <person name="Huo Y.-Y."/>
            <person name="Wang C.-S."/>
            <person name="Xu X.-W."/>
        </authorList>
    </citation>
    <scope>NUCLEOTIDE SEQUENCE [LARGE SCALE GENOMIC DNA]</scope>
    <source>
        <strain evidence="2 3">JCM 16345</strain>
    </source>
</reference>
<name>A0A1C7DBD8_9SPHN</name>
<organism evidence="2 3">
    <name type="scientific">Paraurantiacibacter namhicola</name>
    <dbReference type="NCBI Taxonomy" id="645517"/>
    <lineage>
        <taxon>Bacteria</taxon>
        <taxon>Pseudomonadati</taxon>
        <taxon>Pseudomonadota</taxon>
        <taxon>Alphaproteobacteria</taxon>
        <taxon>Sphingomonadales</taxon>
        <taxon>Erythrobacteraceae</taxon>
        <taxon>Paraurantiacibacter</taxon>
    </lineage>
</organism>
<feature type="transmembrane region" description="Helical" evidence="1">
    <location>
        <begin position="78"/>
        <end position="99"/>
    </location>
</feature>
<feature type="transmembrane region" description="Helical" evidence="1">
    <location>
        <begin position="220"/>
        <end position="246"/>
    </location>
</feature>
<dbReference type="KEGG" id="anh:A6F65_02338"/>
<evidence type="ECO:0008006" key="4">
    <source>
        <dbReference type="Google" id="ProtNLM"/>
    </source>
</evidence>
<evidence type="ECO:0000313" key="2">
    <source>
        <dbReference type="EMBL" id="ANU08621.1"/>
    </source>
</evidence>
<feature type="transmembrane region" description="Helical" evidence="1">
    <location>
        <begin position="290"/>
        <end position="315"/>
    </location>
</feature>
<feature type="transmembrane region" description="Helical" evidence="1">
    <location>
        <begin position="56"/>
        <end position="73"/>
    </location>
</feature>